<dbReference type="AlphaFoldDB" id="A0A6A6M3V3"/>
<accession>A0A6A6M3V3</accession>
<gene>
    <name evidence="2" type="ORF">GH714_022879</name>
</gene>
<dbReference type="GO" id="GO:0009507">
    <property type="term" value="C:chloroplast"/>
    <property type="evidence" value="ECO:0007669"/>
    <property type="project" value="TreeGrafter"/>
</dbReference>
<reference evidence="2 3" key="1">
    <citation type="journal article" date="2020" name="Mol. Plant">
        <title>The Chromosome-Based Rubber Tree Genome Provides New Insights into Spurge Genome Evolution and Rubber Biosynthesis.</title>
        <authorList>
            <person name="Liu J."/>
            <person name="Shi C."/>
            <person name="Shi C.C."/>
            <person name="Li W."/>
            <person name="Zhang Q.J."/>
            <person name="Zhang Y."/>
            <person name="Li K."/>
            <person name="Lu H.F."/>
            <person name="Shi C."/>
            <person name="Zhu S.T."/>
            <person name="Xiao Z.Y."/>
            <person name="Nan H."/>
            <person name="Yue Y."/>
            <person name="Zhu X.G."/>
            <person name="Wu Y."/>
            <person name="Hong X.N."/>
            <person name="Fan G.Y."/>
            <person name="Tong Y."/>
            <person name="Zhang D."/>
            <person name="Mao C.L."/>
            <person name="Liu Y.L."/>
            <person name="Hao S.J."/>
            <person name="Liu W.Q."/>
            <person name="Lv M.Q."/>
            <person name="Zhang H.B."/>
            <person name="Liu Y."/>
            <person name="Hu-Tang G.R."/>
            <person name="Wang J.P."/>
            <person name="Wang J.H."/>
            <person name="Sun Y.H."/>
            <person name="Ni S.B."/>
            <person name="Chen W.B."/>
            <person name="Zhang X.C."/>
            <person name="Jiao Y.N."/>
            <person name="Eichler E.E."/>
            <person name="Li G.H."/>
            <person name="Liu X."/>
            <person name="Gao L.Z."/>
        </authorList>
    </citation>
    <scope>NUCLEOTIDE SEQUENCE [LARGE SCALE GENOMIC DNA]</scope>
    <source>
        <strain evidence="3">cv. GT1</strain>
        <tissue evidence="2">Leaf</tissue>
    </source>
</reference>
<evidence type="ECO:0000256" key="1">
    <source>
        <dbReference type="SAM" id="MobiDB-lite"/>
    </source>
</evidence>
<sequence length="75" mass="7712">MENQDGAGATAGASHSIMENQDGAGAVGKRLVSAGRRFQSMVQYGQGEMQKFGELQVEVTPVKANIGAVIGVAFG</sequence>
<protein>
    <submittedName>
        <fullName evidence="2">Uncharacterized protein</fullName>
    </submittedName>
</protein>
<feature type="region of interest" description="Disordered" evidence="1">
    <location>
        <begin position="1"/>
        <end position="20"/>
    </location>
</feature>
<evidence type="ECO:0000313" key="2">
    <source>
        <dbReference type="EMBL" id="KAF2306966.1"/>
    </source>
</evidence>
<organism evidence="2 3">
    <name type="scientific">Hevea brasiliensis</name>
    <name type="common">Para rubber tree</name>
    <name type="synonym">Siphonia brasiliensis</name>
    <dbReference type="NCBI Taxonomy" id="3981"/>
    <lineage>
        <taxon>Eukaryota</taxon>
        <taxon>Viridiplantae</taxon>
        <taxon>Streptophyta</taxon>
        <taxon>Embryophyta</taxon>
        <taxon>Tracheophyta</taxon>
        <taxon>Spermatophyta</taxon>
        <taxon>Magnoliopsida</taxon>
        <taxon>eudicotyledons</taxon>
        <taxon>Gunneridae</taxon>
        <taxon>Pentapetalae</taxon>
        <taxon>rosids</taxon>
        <taxon>fabids</taxon>
        <taxon>Malpighiales</taxon>
        <taxon>Euphorbiaceae</taxon>
        <taxon>Crotonoideae</taxon>
        <taxon>Micrandreae</taxon>
        <taxon>Hevea</taxon>
    </lineage>
</organism>
<dbReference type="PANTHER" id="PTHR36802:SF1">
    <property type="entry name" value="OS02G0815400 PROTEIN"/>
    <property type="match status" value="1"/>
</dbReference>
<comment type="caution">
    <text evidence="2">The sequence shown here is derived from an EMBL/GenBank/DDBJ whole genome shotgun (WGS) entry which is preliminary data.</text>
</comment>
<proteinExistence type="predicted"/>
<dbReference type="EMBL" id="JAAGAX010000008">
    <property type="protein sequence ID" value="KAF2306966.1"/>
    <property type="molecule type" value="Genomic_DNA"/>
</dbReference>
<dbReference type="Proteomes" id="UP000467840">
    <property type="component" value="Chromosome 9"/>
</dbReference>
<dbReference type="PANTHER" id="PTHR36802">
    <property type="entry name" value="OS02G0815400 PROTEIN"/>
    <property type="match status" value="1"/>
</dbReference>
<evidence type="ECO:0000313" key="3">
    <source>
        <dbReference type="Proteomes" id="UP000467840"/>
    </source>
</evidence>
<name>A0A6A6M3V3_HEVBR</name>
<keyword evidence="3" id="KW-1185">Reference proteome</keyword>